<evidence type="ECO:0000313" key="1">
    <source>
        <dbReference type="EMBL" id="XBS89347.1"/>
    </source>
</evidence>
<dbReference type="AlphaFoldDB" id="A0AAU7QI31"/>
<name>A0AAU7QI31_9GAMM</name>
<proteinExistence type="predicted"/>
<reference evidence="1" key="1">
    <citation type="submission" date="2024-06" db="EMBL/GenBank/DDBJ databases">
        <authorList>
            <person name="Sun Y."/>
        </authorList>
    </citation>
    <scope>NUCLEOTIDE SEQUENCE</scope>
    <source>
        <strain evidence="1">IGA1.0</strain>
    </source>
</reference>
<sequence length="48" mass="5343">MPFGKVIVAIANKHARQILAMLAHEVDSDPHACLRHPMHQKHHATNAV</sequence>
<protein>
    <submittedName>
        <fullName evidence="1">Uncharacterized protein</fullName>
    </submittedName>
</protein>
<organism evidence="1">
    <name type="scientific">Rhodanobacter sp. IGA1.0</name>
    <dbReference type="NCBI Taxonomy" id="3158582"/>
    <lineage>
        <taxon>Bacteria</taxon>
        <taxon>Pseudomonadati</taxon>
        <taxon>Pseudomonadota</taxon>
        <taxon>Gammaproteobacteria</taxon>
        <taxon>Lysobacterales</taxon>
        <taxon>Rhodanobacteraceae</taxon>
        <taxon>Rhodanobacter</taxon>
    </lineage>
</organism>
<accession>A0AAU7QI31</accession>
<dbReference type="EMBL" id="CP157948">
    <property type="protein sequence ID" value="XBS89347.1"/>
    <property type="molecule type" value="Genomic_DNA"/>
</dbReference>
<dbReference type="RefSeq" id="WP_350015890.1">
    <property type="nucleotide sequence ID" value="NZ_CP157948.1"/>
</dbReference>
<gene>
    <name evidence="1" type="ORF">ABNK63_13225</name>
</gene>